<feature type="region of interest" description="Disordered" evidence="4">
    <location>
        <begin position="100"/>
        <end position="139"/>
    </location>
</feature>
<keyword evidence="8" id="KW-1185">Reference proteome</keyword>
<dbReference type="InterPro" id="IPR016032">
    <property type="entry name" value="Sig_transdc_resp-reg_C-effctor"/>
</dbReference>
<dbReference type="CDD" id="cd06170">
    <property type="entry name" value="LuxR_C_like"/>
    <property type="match status" value="1"/>
</dbReference>
<dbReference type="Gene3D" id="1.10.10.10">
    <property type="entry name" value="Winged helix-like DNA-binding domain superfamily/Winged helix DNA-binding domain"/>
    <property type="match status" value="1"/>
</dbReference>
<sequence>MSYDNSPQGPGAVVPVSLSAGEIACLEWVSSGLGSKEIARKLDISPHTVDARLKAACRKLGTKSRFVAAKILEEAHASAGDLVAEAGDTSLVYEILDLPSDAGDGDKRPSAGEGDGLDDLEHGDLQQPESRRDSGPGRHRLELSRPIANFFGGENRLSIWQRIAIILMITMGAGLTFGVLLNGFAGVSQLMSSL</sequence>
<dbReference type="RefSeq" id="WP_221235204.1">
    <property type="nucleotide sequence ID" value="NZ_JACIJH010000011.1"/>
</dbReference>
<dbReference type="GO" id="GO:0003677">
    <property type="term" value="F:DNA binding"/>
    <property type="evidence" value="ECO:0007669"/>
    <property type="project" value="UniProtKB-KW"/>
</dbReference>
<evidence type="ECO:0000313" key="7">
    <source>
        <dbReference type="EMBL" id="MBB5707663.1"/>
    </source>
</evidence>
<dbReference type="EMBL" id="JACIJH010000011">
    <property type="protein sequence ID" value="MBB5707663.1"/>
    <property type="molecule type" value="Genomic_DNA"/>
</dbReference>
<dbReference type="InterPro" id="IPR036388">
    <property type="entry name" value="WH-like_DNA-bd_sf"/>
</dbReference>
<keyword evidence="5" id="KW-0472">Membrane</keyword>
<dbReference type="GO" id="GO:0006355">
    <property type="term" value="P:regulation of DNA-templated transcription"/>
    <property type="evidence" value="ECO:0007669"/>
    <property type="project" value="InterPro"/>
</dbReference>
<organism evidence="7 8">
    <name type="scientific">Sphingopyxis panaciterrulae</name>
    <dbReference type="NCBI Taxonomy" id="462372"/>
    <lineage>
        <taxon>Bacteria</taxon>
        <taxon>Pseudomonadati</taxon>
        <taxon>Pseudomonadota</taxon>
        <taxon>Alphaproteobacteria</taxon>
        <taxon>Sphingomonadales</taxon>
        <taxon>Sphingomonadaceae</taxon>
        <taxon>Sphingopyxis</taxon>
    </lineage>
</organism>
<feature type="compositionally biased region" description="Basic and acidic residues" evidence="4">
    <location>
        <begin position="119"/>
        <end position="139"/>
    </location>
</feature>
<evidence type="ECO:0000259" key="6">
    <source>
        <dbReference type="PROSITE" id="PS50043"/>
    </source>
</evidence>
<evidence type="ECO:0000256" key="4">
    <source>
        <dbReference type="SAM" id="MobiDB-lite"/>
    </source>
</evidence>
<dbReference type="PROSITE" id="PS50043">
    <property type="entry name" value="HTH_LUXR_2"/>
    <property type="match status" value="1"/>
</dbReference>
<dbReference type="PANTHER" id="PTHR44688">
    <property type="entry name" value="DNA-BINDING TRANSCRIPTIONAL ACTIVATOR DEVR_DOSR"/>
    <property type="match status" value="1"/>
</dbReference>
<dbReference type="PANTHER" id="PTHR44688:SF16">
    <property type="entry name" value="DNA-BINDING TRANSCRIPTIONAL ACTIVATOR DEVR_DOSR"/>
    <property type="match status" value="1"/>
</dbReference>
<dbReference type="Proteomes" id="UP000537161">
    <property type="component" value="Unassembled WGS sequence"/>
</dbReference>
<dbReference type="SMART" id="SM00421">
    <property type="entry name" value="HTH_LUXR"/>
    <property type="match status" value="1"/>
</dbReference>
<keyword evidence="2 7" id="KW-0238">DNA-binding</keyword>
<keyword evidence="1" id="KW-0805">Transcription regulation</keyword>
<evidence type="ECO:0000256" key="5">
    <source>
        <dbReference type="SAM" id="Phobius"/>
    </source>
</evidence>
<comment type="caution">
    <text evidence="7">The sequence shown here is derived from an EMBL/GenBank/DDBJ whole genome shotgun (WGS) entry which is preliminary data.</text>
</comment>
<keyword evidence="5" id="KW-1133">Transmembrane helix</keyword>
<evidence type="ECO:0000256" key="1">
    <source>
        <dbReference type="ARBA" id="ARBA00023015"/>
    </source>
</evidence>
<dbReference type="AlphaFoldDB" id="A0A7W9B7I0"/>
<reference evidence="7 8" key="1">
    <citation type="submission" date="2020-08" db="EMBL/GenBank/DDBJ databases">
        <title>Genomic Encyclopedia of Type Strains, Phase IV (KMG-IV): sequencing the most valuable type-strain genomes for metagenomic binning, comparative biology and taxonomic classification.</title>
        <authorList>
            <person name="Goeker M."/>
        </authorList>
    </citation>
    <scope>NUCLEOTIDE SEQUENCE [LARGE SCALE GENOMIC DNA]</scope>
    <source>
        <strain evidence="7 8">DSM 27163</strain>
    </source>
</reference>
<gene>
    <name evidence="7" type="ORF">FHR21_003030</name>
</gene>
<proteinExistence type="predicted"/>
<accession>A0A7W9B7I0</accession>
<evidence type="ECO:0000256" key="3">
    <source>
        <dbReference type="ARBA" id="ARBA00023163"/>
    </source>
</evidence>
<dbReference type="Pfam" id="PF00196">
    <property type="entry name" value="GerE"/>
    <property type="match status" value="1"/>
</dbReference>
<dbReference type="PRINTS" id="PR00038">
    <property type="entry name" value="HTHLUXR"/>
</dbReference>
<evidence type="ECO:0000256" key="2">
    <source>
        <dbReference type="ARBA" id="ARBA00023125"/>
    </source>
</evidence>
<keyword evidence="3" id="KW-0804">Transcription</keyword>
<dbReference type="SUPFAM" id="SSF46894">
    <property type="entry name" value="C-terminal effector domain of the bipartite response regulators"/>
    <property type="match status" value="1"/>
</dbReference>
<feature type="domain" description="HTH luxR-type" evidence="6">
    <location>
        <begin position="11"/>
        <end position="76"/>
    </location>
</feature>
<keyword evidence="5" id="KW-0812">Transmembrane</keyword>
<evidence type="ECO:0000313" key="8">
    <source>
        <dbReference type="Proteomes" id="UP000537161"/>
    </source>
</evidence>
<dbReference type="PROSITE" id="PS00622">
    <property type="entry name" value="HTH_LUXR_1"/>
    <property type="match status" value="1"/>
</dbReference>
<name>A0A7W9B7I0_9SPHN</name>
<protein>
    <submittedName>
        <fullName evidence="7">DNA-binding CsgD family transcriptional regulator</fullName>
    </submittedName>
</protein>
<feature type="transmembrane region" description="Helical" evidence="5">
    <location>
        <begin position="163"/>
        <end position="185"/>
    </location>
</feature>
<dbReference type="InterPro" id="IPR000792">
    <property type="entry name" value="Tscrpt_reg_LuxR_C"/>
</dbReference>